<keyword evidence="4" id="KW-1185">Reference proteome</keyword>
<dbReference type="Pfam" id="PF06985">
    <property type="entry name" value="HET"/>
    <property type="match status" value="1"/>
</dbReference>
<name>A0AAE8MYJ8_9PEZI</name>
<dbReference type="Pfam" id="PF00069">
    <property type="entry name" value="Pkinase"/>
    <property type="match status" value="1"/>
</dbReference>
<gene>
    <name evidence="3" type="ORF">DNG_05752</name>
</gene>
<dbReference type="InterPro" id="IPR010730">
    <property type="entry name" value="HET"/>
</dbReference>
<proteinExistence type="predicted"/>
<protein>
    <recommendedName>
        <fullName evidence="2">Protein kinase domain-containing protein</fullName>
    </recommendedName>
</protein>
<feature type="region of interest" description="Disordered" evidence="1">
    <location>
        <begin position="491"/>
        <end position="513"/>
    </location>
</feature>
<reference evidence="3" key="1">
    <citation type="submission" date="2018-03" db="EMBL/GenBank/DDBJ databases">
        <authorList>
            <person name="Guldener U."/>
        </authorList>
    </citation>
    <scope>NUCLEOTIDE SEQUENCE</scope>
</reference>
<dbReference type="PANTHER" id="PTHR33112:SF10">
    <property type="entry name" value="TOL"/>
    <property type="match status" value="1"/>
</dbReference>
<accession>A0AAE8MYJ8</accession>
<dbReference type="InterPro" id="IPR008271">
    <property type="entry name" value="Ser/Thr_kinase_AS"/>
</dbReference>
<sequence length="1240" mass="139418">MTSLYDELTHRISQFEKTDPSTPNKTWFPLSLGRELLRDEALAALSELEDSARLTSTSIAFIRDHAPQLFAMLLYLGKVDLIGQFCDEYIGDAMFPVKLTGEHPPAIETTSTEGSPPRKLMFGRGLSKCEAETIFGYLQWRFFVPKLLWTAFEHKPFECESCLPFTEFNEVSRTEFSTVYKAVVGRDHISFDPDGLPVAKNGCGDPYVAVKQLQPNGLNRSDYASFVKAEHEALDMLRGFKTAHLIKATAFYKQKIPGGENLYFVFPWAEHGNLREFWKEKIPSIWKDGYVKWVFKQLEGLADAIRTLHHANDRICRHGDLKPENVLCFNSPDSTEAKDHTSCILVISDVGLARTHDKSTRFRSKTKMVAGETVAYAAPETELFPQRATSRRYDIWSFGCLCLEFVIWLLYGIEELERFGREVRGCFYVITTGGAKLGADGNKSAEVKQEVKNWMEHIKKDARCAKTDGKETAIGRLVLLVEKRLLVVAASPHPKDPNGKPDEPTGDNTLGTSSTEQADAAVFQINVRAPTLTEEALTGMGLRTLRIQNVGEDVERAYVPEVLETIISISKDAEQGIIDWVKIDIDGAETVSFRGPGLGRDATVTTLGDPTSRVRELDNEWSYIPDEDIAERLRASLDQLPHPSNPSELCSRCAGLPLWSQECSFDDTAAKLEESSFRCALCRLLFRSLLSRAILPGDDLHFFRIGSSLRFNNKRLPPIASLYALPASEADETLNGNVQTGFPSLPDPGSPTHVEVLREWIRDCDTHQCSQFQDAPFLPTRLLDVGKHGSRQAFLICDTGKLAEKTKYIALSHRWGSPPKPGAPNPLGDKVVSTYEKNIESLRKGIDDSQLPPLYQDAITIVRELKVRYLWIDSLCVIQHNKSDPLDEDKGRDFRKEAELMERVFRSAYVTIAASCAGSPAEHFLRTRPEREAVAMRAGTAAYYVCDAIDDFHGDVEQGELNERGWVLQERALSRRTIYFAEKQTYWECGEGVRCETLTRTRSSKASFLGDANFPHSFPDYIKGLKIKLYQDLYELYSKLALSYPTDRPVAIRGLETRLLSVLNTRGGYGVLDVYLRRGLLWQRAQTSLKRIDFPDGERGPVPSWSWMAYDGAIQYMNVPFGGVDWDKWDRDVVSPWEKCEGDNGSGALELRVLVREIAGVEPGARVFLDEPSRTFDRPFKCVVVGSSMESNQGKATTYYTLIVTSLNTGEENVYERAGVAFLHRQNIVWDGSGTEARIR</sequence>
<feature type="domain" description="Protein kinase" evidence="2">
    <location>
        <begin position="165"/>
        <end position="479"/>
    </location>
</feature>
<dbReference type="SMART" id="SM00220">
    <property type="entry name" value="S_TKc"/>
    <property type="match status" value="1"/>
</dbReference>
<dbReference type="Gene3D" id="1.10.510.10">
    <property type="entry name" value="Transferase(Phosphotransferase) domain 1"/>
    <property type="match status" value="1"/>
</dbReference>
<dbReference type="Proteomes" id="UP001187682">
    <property type="component" value="Unassembled WGS sequence"/>
</dbReference>
<dbReference type="CDD" id="cd00180">
    <property type="entry name" value="PKc"/>
    <property type="match status" value="1"/>
</dbReference>
<dbReference type="GO" id="GO:0004672">
    <property type="term" value="F:protein kinase activity"/>
    <property type="evidence" value="ECO:0007669"/>
    <property type="project" value="InterPro"/>
</dbReference>
<comment type="caution">
    <text evidence="3">The sequence shown here is derived from an EMBL/GenBank/DDBJ whole genome shotgun (WGS) entry which is preliminary data.</text>
</comment>
<dbReference type="GO" id="GO:0005524">
    <property type="term" value="F:ATP binding"/>
    <property type="evidence" value="ECO:0007669"/>
    <property type="project" value="InterPro"/>
</dbReference>
<dbReference type="InterPro" id="IPR000719">
    <property type="entry name" value="Prot_kinase_dom"/>
</dbReference>
<dbReference type="InterPro" id="IPR011009">
    <property type="entry name" value="Kinase-like_dom_sf"/>
</dbReference>
<dbReference type="SUPFAM" id="SSF56112">
    <property type="entry name" value="Protein kinase-like (PK-like)"/>
    <property type="match status" value="1"/>
</dbReference>
<evidence type="ECO:0000313" key="3">
    <source>
        <dbReference type="EMBL" id="SPO03071.1"/>
    </source>
</evidence>
<dbReference type="PANTHER" id="PTHR33112">
    <property type="entry name" value="DOMAIN PROTEIN, PUTATIVE-RELATED"/>
    <property type="match status" value="1"/>
</dbReference>
<dbReference type="AlphaFoldDB" id="A0AAE8MYJ8"/>
<dbReference type="EMBL" id="ONZQ02000007">
    <property type="protein sequence ID" value="SPO03071.1"/>
    <property type="molecule type" value="Genomic_DNA"/>
</dbReference>
<dbReference type="PROSITE" id="PS00108">
    <property type="entry name" value="PROTEIN_KINASE_ST"/>
    <property type="match status" value="1"/>
</dbReference>
<dbReference type="PROSITE" id="PS50011">
    <property type="entry name" value="PROTEIN_KINASE_DOM"/>
    <property type="match status" value="1"/>
</dbReference>
<evidence type="ECO:0000256" key="1">
    <source>
        <dbReference type="SAM" id="MobiDB-lite"/>
    </source>
</evidence>
<organism evidence="3 4">
    <name type="scientific">Cephalotrichum gorgonifer</name>
    <dbReference type="NCBI Taxonomy" id="2041049"/>
    <lineage>
        <taxon>Eukaryota</taxon>
        <taxon>Fungi</taxon>
        <taxon>Dikarya</taxon>
        <taxon>Ascomycota</taxon>
        <taxon>Pezizomycotina</taxon>
        <taxon>Sordariomycetes</taxon>
        <taxon>Hypocreomycetidae</taxon>
        <taxon>Microascales</taxon>
        <taxon>Microascaceae</taxon>
        <taxon>Cephalotrichum</taxon>
    </lineage>
</organism>
<evidence type="ECO:0000259" key="2">
    <source>
        <dbReference type="PROSITE" id="PS50011"/>
    </source>
</evidence>
<evidence type="ECO:0000313" key="4">
    <source>
        <dbReference type="Proteomes" id="UP001187682"/>
    </source>
</evidence>
<feature type="compositionally biased region" description="Basic and acidic residues" evidence="1">
    <location>
        <begin position="493"/>
        <end position="503"/>
    </location>
</feature>